<dbReference type="SUPFAM" id="SSF56672">
    <property type="entry name" value="DNA/RNA polymerases"/>
    <property type="match status" value="1"/>
</dbReference>
<dbReference type="GO" id="GO:0003964">
    <property type="term" value="F:RNA-directed DNA polymerase activity"/>
    <property type="evidence" value="ECO:0007669"/>
    <property type="project" value="UniProtKB-KW"/>
</dbReference>
<dbReference type="SUPFAM" id="SSF56219">
    <property type="entry name" value="DNase I-like"/>
    <property type="match status" value="1"/>
</dbReference>
<dbReference type="InterPro" id="IPR043502">
    <property type="entry name" value="DNA/RNA_pol_sf"/>
</dbReference>
<dbReference type="PANTHER" id="PTHR47027:SF20">
    <property type="entry name" value="REVERSE TRANSCRIPTASE-LIKE PROTEIN WITH RNA-DIRECTED DNA POLYMERASE DOMAIN"/>
    <property type="match status" value="1"/>
</dbReference>
<keyword evidence="2" id="KW-0255">Endonuclease</keyword>
<keyword evidence="2" id="KW-0548">Nucleotidyltransferase</keyword>
<feature type="domain" description="Reverse transcriptase" evidence="1">
    <location>
        <begin position="510"/>
        <end position="777"/>
    </location>
</feature>
<dbReference type="Gene3D" id="3.60.10.10">
    <property type="entry name" value="Endonuclease/exonuclease/phosphatase"/>
    <property type="match status" value="1"/>
</dbReference>
<proteinExistence type="evidence at transcript level"/>
<evidence type="ECO:0000259" key="1">
    <source>
        <dbReference type="PROSITE" id="PS50878"/>
    </source>
</evidence>
<keyword evidence="2" id="KW-0540">Nuclease</keyword>
<accession>A0A023F0F3</accession>
<evidence type="ECO:0000313" key="2">
    <source>
        <dbReference type="EMBL" id="JAC14451.1"/>
    </source>
</evidence>
<keyword evidence="2" id="KW-0378">Hydrolase</keyword>
<keyword evidence="2" id="KW-0695">RNA-directed DNA polymerase</keyword>
<reference evidence="2" key="1">
    <citation type="journal article" date="2014" name="PLoS Negl. Trop. Dis.">
        <title>An updated insight into the Sialotranscriptome of Triatoma infestans: developmental stage and geographic variations.</title>
        <authorList>
            <person name="Schwarz A."/>
            <person name="Medrano-Mercado N."/>
            <person name="Schaub G.A."/>
            <person name="Struchiner C.J."/>
            <person name="Bargues M.D."/>
            <person name="Levy M.Z."/>
            <person name="Ribeiro J.M."/>
        </authorList>
    </citation>
    <scope>NUCLEOTIDE SEQUENCE</scope>
    <source>
        <strain evidence="2">Chile</strain>
        <tissue evidence="2">Salivary glands</tissue>
    </source>
</reference>
<sequence>EIKIGTWNVLSLYRPGALRMLLDTLDDYSVDIAAIQEIRWTGQGIMEKRKHTIYYSCHDKLHSFGTGFVVTGEMREMVIGFKAINPRICMLRIKMKFFNYSILSVHAPTEVTDEAEKDSFYEDLESAVSGCPKADVKIIVGDLNAKVGKETIYRPTIGKYGLHNESNDNGCRLINFAASQDMIIGSTLFPHKNIHLETWRSPDGNTRNQIDHVMVSARHRSNLLNVRSYRGANIDSDHFLVTAQFRARISNHKKVLGQKELKFDINKLKIEQYCEKYRRALDSKLRAAEPARDTSVNEKWANCEAIIKQTAEEILGFQKNKKREEWFDEECRRATKVKNDAYKRMIDRKSTRRSREEYVCKRREEKRLHRRKKREWMKMKMMEVEECKKTNEIRSFFQKVNEGRKPFKPRISACKDKDGAIISEKAKIMERWVGHFDELLNVNIPEDADAREVINLTAEDLIEPPDEDDIEAAIEQLKNNKAPGGDGIPAELFKHGDNSLIKFLQELILQIWSEEKLPDEWNKGVICVLHKKGDQLECRNYRGITLLNCAYKILSNILYKKLLPFVEREVGPYQCGFRRGKGTVDQIFTLRQILEKCREYKVQTHHLFIDFEAAYDSVDRRKLYKAMLEMNIPKKLVSMVSLLMADVQSAVRIQGDLSETFQAKNGLRQGDALSCLLFNLALEKVVRDAGIQTTGTIFNKLVQILAYADDIDVIARSRRALEEAFIKLTSAAQNIGLRINQGKTKYLYTGGTNSAEIEVGQYTFEKVQSFVYLGSLINADHDTSLEVKRRITLANRSYFGLQKYLKSNLISRKTKTTLYKTLIRPVLTYSSETWVLTKKDEENLLVFERKVLRRIFGAINENGTWRRRTNQELVNLYSEPNVIKIIRLGRLRWAGHVVRMEGENIAAKIQKENITGTRRVGRPRLRWGDEVKRDALSMLGVANWKAAAQDRENWRKLLEEEAKAH</sequence>
<dbReference type="CDD" id="cd01650">
    <property type="entry name" value="RT_nLTR_like"/>
    <property type="match status" value="1"/>
</dbReference>
<dbReference type="CDD" id="cd09076">
    <property type="entry name" value="L1-EN"/>
    <property type="match status" value="1"/>
</dbReference>
<dbReference type="EMBL" id="GBBI01004261">
    <property type="protein sequence ID" value="JAC14451.1"/>
    <property type="molecule type" value="mRNA"/>
</dbReference>
<name>A0A023F0F3_TRIIF</name>
<dbReference type="PROSITE" id="PS50878">
    <property type="entry name" value="RT_POL"/>
    <property type="match status" value="1"/>
</dbReference>
<dbReference type="Pfam" id="PF00078">
    <property type="entry name" value="RVT_1"/>
    <property type="match status" value="1"/>
</dbReference>
<feature type="non-terminal residue" evidence="2">
    <location>
        <position position="1"/>
    </location>
</feature>
<dbReference type="AlphaFoldDB" id="A0A023F0F3"/>
<dbReference type="InterPro" id="IPR000477">
    <property type="entry name" value="RT_dom"/>
</dbReference>
<protein>
    <submittedName>
        <fullName evidence="2">Putative endonuclease-reverse transcriptase</fullName>
    </submittedName>
</protein>
<organism evidence="2">
    <name type="scientific">Triatoma infestans</name>
    <name type="common">Assassin bug</name>
    <dbReference type="NCBI Taxonomy" id="30076"/>
    <lineage>
        <taxon>Eukaryota</taxon>
        <taxon>Metazoa</taxon>
        <taxon>Ecdysozoa</taxon>
        <taxon>Arthropoda</taxon>
        <taxon>Hexapoda</taxon>
        <taxon>Insecta</taxon>
        <taxon>Pterygota</taxon>
        <taxon>Neoptera</taxon>
        <taxon>Paraneoptera</taxon>
        <taxon>Hemiptera</taxon>
        <taxon>Heteroptera</taxon>
        <taxon>Panheteroptera</taxon>
        <taxon>Cimicomorpha</taxon>
        <taxon>Reduviidae</taxon>
        <taxon>Triatominae</taxon>
        <taxon>Triatoma</taxon>
    </lineage>
</organism>
<dbReference type="InterPro" id="IPR036691">
    <property type="entry name" value="Endo/exonu/phosph_ase_sf"/>
</dbReference>
<dbReference type="Pfam" id="PF03372">
    <property type="entry name" value="Exo_endo_phos"/>
    <property type="match status" value="1"/>
</dbReference>
<dbReference type="PANTHER" id="PTHR47027">
    <property type="entry name" value="REVERSE TRANSCRIPTASE DOMAIN-CONTAINING PROTEIN"/>
    <property type="match status" value="1"/>
</dbReference>
<dbReference type="InterPro" id="IPR005135">
    <property type="entry name" value="Endo/exonuclease/phosphatase"/>
</dbReference>
<keyword evidence="2" id="KW-0808">Transferase</keyword>
<dbReference type="GO" id="GO:0004519">
    <property type="term" value="F:endonuclease activity"/>
    <property type="evidence" value="ECO:0007669"/>
    <property type="project" value="UniProtKB-KW"/>
</dbReference>